<dbReference type="RefSeq" id="WP_039103662.1">
    <property type="nucleotide sequence ID" value="NZ_CALYQC010000004.1"/>
</dbReference>
<dbReference type="HOGENOM" id="CLU_1728719_0_0_6"/>
<name>A0A0A7RY68_FRIPE</name>
<dbReference type="Proteomes" id="UP000030901">
    <property type="component" value="Chromosome"/>
</dbReference>
<feature type="chain" id="PRO_5002044961" description="Surface-adhesin protein E-like domain-containing protein" evidence="1">
    <location>
        <begin position="22"/>
        <end position="151"/>
    </location>
</feature>
<keyword evidence="4" id="KW-1185">Reference proteome</keyword>
<keyword evidence="1" id="KW-0732">Signal</keyword>
<dbReference type="AlphaFoldDB" id="A0A0A7RY68"/>
<dbReference type="Pfam" id="PF16747">
    <property type="entry name" value="Adhesin_E"/>
    <property type="match status" value="1"/>
</dbReference>
<evidence type="ECO:0000313" key="3">
    <source>
        <dbReference type="EMBL" id="AJA44265.1"/>
    </source>
</evidence>
<dbReference type="InterPro" id="IPR031939">
    <property type="entry name" value="Adhesin_E-like"/>
</dbReference>
<feature type="domain" description="Surface-adhesin protein E-like" evidence="2">
    <location>
        <begin position="37"/>
        <end position="144"/>
    </location>
</feature>
<protein>
    <recommendedName>
        <fullName evidence="2">Surface-adhesin protein E-like domain-containing protein</fullName>
    </recommendedName>
</protein>
<evidence type="ECO:0000259" key="2">
    <source>
        <dbReference type="Pfam" id="PF16747"/>
    </source>
</evidence>
<dbReference type="KEGG" id="fpp:FPB0191_00433"/>
<reference evidence="3 4" key="1">
    <citation type="journal article" date="2014" name="Appl. Environ. Microbiol.">
        <title>Gut symbionts from distinct hosts exhibit genotoxic activity via divergent colibactin biosynthetic pathways.</title>
        <authorList>
            <person name="Engel P."/>
            <person name="Vizcaino M.I."/>
            <person name="Crawford J.M."/>
        </authorList>
    </citation>
    <scope>NUCLEOTIDE SEQUENCE [LARGE SCALE GENOMIC DNA]</scope>
    <source>
        <strain evidence="3 4">PEB0191</strain>
    </source>
</reference>
<dbReference type="EMBL" id="CP009056">
    <property type="protein sequence ID" value="AJA44265.1"/>
    <property type="molecule type" value="Genomic_DNA"/>
</dbReference>
<sequence length="151" mass="17341">MKIIISSVVIMLYLLSSTSHATLKITPPLTYEKLEFIGKNNTTDIYIIKGSESLYNNNPDLRQVSILFNELEPFELGEDNILVSSQINTYVISCKLPEFLAYEAYLYEDNFGKGKVVYAFQSDDWQTMIEQENILTTIKEILCEKDISTFN</sequence>
<organism evidence="3 4">
    <name type="scientific">Frischella perrara</name>
    <dbReference type="NCBI Taxonomy" id="1267021"/>
    <lineage>
        <taxon>Bacteria</taxon>
        <taxon>Pseudomonadati</taxon>
        <taxon>Pseudomonadota</taxon>
        <taxon>Gammaproteobacteria</taxon>
        <taxon>Orbales</taxon>
        <taxon>Orbaceae</taxon>
        <taxon>Frischella</taxon>
    </lineage>
</organism>
<evidence type="ECO:0000256" key="1">
    <source>
        <dbReference type="SAM" id="SignalP"/>
    </source>
</evidence>
<accession>A0A0A7RY68</accession>
<evidence type="ECO:0000313" key="4">
    <source>
        <dbReference type="Proteomes" id="UP000030901"/>
    </source>
</evidence>
<dbReference type="OrthoDB" id="6966015at2"/>
<feature type="signal peptide" evidence="1">
    <location>
        <begin position="1"/>
        <end position="21"/>
    </location>
</feature>
<proteinExistence type="predicted"/>
<dbReference type="InterPro" id="IPR043088">
    <property type="entry name" value="Adhesin_E"/>
</dbReference>
<gene>
    <name evidence="3" type="ORF">FPB0191_00433</name>
</gene>
<dbReference type="Gene3D" id="2.40.128.710">
    <property type="entry name" value="Surface-adhesin protein E"/>
    <property type="match status" value="1"/>
</dbReference>